<gene>
    <name evidence="2" type="ORF">CLV46_1361</name>
</gene>
<name>A0A2M9CIW2_9MICO</name>
<dbReference type="SUPFAM" id="SSF53474">
    <property type="entry name" value="alpha/beta-Hydrolases"/>
    <property type="match status" value="1"/>
</dbReference>
<evidence type="ECO:0000313" key="2">
    <source>
        <dbReference type="EMBL" id="PJJ71808.1"/>
    </source>
</evidence>
<proteinExistence type="predicted"/>
<evidence type="ECO:0000259" key="1">
    <source>
        <dbReference type="Pfam" id="PF06259"/>
    </source>
</evidence>
<keyword evidence="3" id="KW-1185">Reference proteome</keyword>
<dbReference type="GO" id="GO:0016787">
    <property type="term" value="F:hydrolase activity"/>
    <property type="evidence" value="ECO:0007669"/>
    <property type="project" value="UniProtKB-KW"/>
</dbReference>
<reference evidence="2 3" key="1">
    <citation type="submission" date="2017-11" db="EMBL/GenBank/DDBJ databases">
        <title>Genomic Encyclopedia of Archaeal and Bacterial Type Strains, Phase II (KMG-II): From Individual Species to Whole Genera.</title>
        <authorList>
            <person name="Goeker M."/>
        </authorList>
    </citation>
    <scope>NUCLEOTIDE SEQUENCE [LARGE SCALE GENOMIC DNA]</scope>
    <source>
        <strain evidence="2 3">DSM 27393</strain>
    </source>
</reference>
<protein>
    <submittedName>
        <fullName evidence="2">Alpha/beta hydrolase family protein</fullName>
    </submittedName>
</protein>
<organism evidence="2 3">
    <name type="scientific">Diaminobutyricimonas aerilata</name>
    <dbReference type="NCBI Taxonomy" id="1162967"/>
    <lineage>
        <taxon>Bacteria</taxon>
        <taxon>Bacillati</taxon>
        <taxon>Actinomycetota</taxon>
        <taxon>Actinomycetes</taxon>
        <taxon>Micrococcales</taxon>
        <taxon>Microbacteriaceae</taxon>
        <taxon>Diaminobutyricimonas</taxon>
    </lineage>
</organism>
<dbReference type="Proteomes" id="UP000228758">
    <property type="component" value="Unassembled WGS sequence"/>
</dbReference>
<dbReference type="Pfam" id="PF06259">
    <property type="entry name" value="Abhydrolase_8"/>
    <property type="match status" value="1"/>
</dbReference>
<comment type="caution">
    <text evidence="2">The sequence shown here is derived from an EMBL/GenBank/DDBJ whole genome shotgun (WGS) entry which is preliminary data.</text>
</comment>
<dbReference type="RefSeq" id="WP_100364069.1">
    <property type="nucleotide sequence ID" value="NZ_PGFF01000001.1"/>
</dbReference>
<dbReference type="InterPro" id="IPR010427">
    <property type="entry name" value="DUF1023"/>
</dbReference>
<sequence length="469" mass="49217">MLFDIAALLVTSGHLGLAAEAPVVPERASIVVTLTVADHPDRLAATDAPPLPTRITAADPVAVGGGKSTVQRRLMAVSGTGLLAELGRHSADELAAYVRSDPANLRDLLATPPAPRVVAGWWSGLDRSSRMAVMSGAPGVVGNLEGVPFSVRNTANRSYLDIQLESLDAQLQSDAGRGESARLQQGIDALRAVDAALGDSRSVPQRYLLSLDGEGRTAAIAVGNPQTADYVSVLVPGMFFGVTGQIDDWTDIAARLYDEQTSWLRLFDRADGSVPGDGDDVAAIAWMGYQTPSLLNVGSLDLAYEGRDEITELITGLQTVRAADQPYVSVLAHSYGSTAALMALTEERFQVDALALIGSPGSDAQSVDELHVRGGNVFVGEAAWDPIPNSAYFGSDPGAAEYGARPMSVAGGVDAITNEVLAASVGHNEYFGPGTESLRNLALIGIDREEFVTDGSDHDVTRTLAGVRR</sequence>
<feature type="domain" description="DUF1023" evidence="1">
    <location>
        <begin position="217"/>
        <end position="394"/>
    </location>
</feature>
<accession>A0A2M9CIW2</accession>
<dbReference type="EMBL" id="PGFF01000001">
    <property type="protein sequence ID" value="PJJ71808.1"/>
    <property type="molecule type" value="Genomic_DNA"/>
</dbReference>
<dbReference type="InterPro" id="IPR029058">
    <property type="entry name" value="AB_hydrolase_fold"/>
</dbReference>
<dbReference type="OrthoDB" id="3259161at2"/>
<dbReference type="AlphaFoldDB" id="A0A2M9CIW2"/>
<keyword evidence="2" id="KW-0378">Hydrolase</keyword>
<evidence type="ECO:0000313" key="3">
    <source>
        <dbReference type="Proteomes" id="UP000228758"/>
    </source>
</evidence>